<dbReference type="InterPro" id="IPR013424">
    <property type="entry name" value="Ice-binding_C"/>
</dbReference>
<accession>A0A7X1FAQ1</accession>
<evidence type="ECO:0000313" key="3">
    <source>
        <dbReference type="Proteomes" id="UP000520156"/>
    </source>
</evidence>
<comment type="caution">
    <text evidence="2">The sequence shown here is derived from an EMBL/GenBank/DDBJ whole genome shotgun (WGS) entry which is preliminary data.</text>
</comment>
<dbReference type="AlphaFoldDB" id="A0A7X1FAQ1"/>
<dbReference type="Pfam" id="PF07589">
    <property type="entry name" value="PEP-CTERM"/>
    <property type="match status" value="1"/>
</dbReference>
<organism evidence="2 3">
    <name type="scientific">Novosphingobium aerophilum</name>
    <dbReference type="NCBI Taxonomy" id="2839843"/>
    <lineage>
        <taxon>Bacteria</taxon>
        <taxon>Pseudomonadati</taxon>
        <taxon>Pseudomonadota</taxon>
        <taxon>Alphaproteobacteria</taxon>
        <taxon>Sphingomonadales</taxon>
        <taxon>Sphingomonadaceae</taxon>
        <taxon>Novosphingobium</taxon>
    </lineage>
</organism>
<protein>
    <submittedName>
        <fullName evidence="2">PEP-CTERM sorting domain-containing protein</fullName>
    </submittedName>
</protein>
<proteinExistence type="predicted"/>
<sequence length="109" mass="11536">MKSADFSKFIGGATPTFTAVLSALDGTRLINGQWLTDNPLNATTTHPQKLIMSGSSVNLWAWWGNPIQGGDYVTTIKNYSAVPEPGMVGLLGASVLGLAFARRRKAVAA</sequence>
<feature type="domain" description="Ice-binding protein C-terminal" evidence="1">
    <location>
        <begin position="81"/>
        <end position="103"/>
    </location>
</feature>
<name>A0A7X1FAQ1_9SPHN</name>
<gene>
    <name evidence="2" type="ORF">H7F49_17605</name>
</gene>
<evidence type="ECO:0000259" key="1">
    <source>
        <dbReference type="Pfam" id="PF07589"/>
    </source>
</evidence>
<dbReference type="EMBL" id="JACLAU010000052">
    <property type="protein sequence ID" value="MBC2653502.1"/>
    <property type="molecule type" value="Genomic_DNA"/>
</dbReference>
<reference evidence="2 3" key="1">
    <citation type="submission" date="2020-08" db="EMBL/GenBank/DDBJ databases">
        <title>The genome sequence of Novosphingobium flavum 4Y4.</title>
        <authorList>
            <person name="Liu Y."/>
        </authorList>
    </citation>
    <scope>NUCLEOTIDE SEQUENCE [LARGE SCALE GENOMIC DNA]</scope>
    <source>
        <strain evidence="2 3">4Y4</strain>
    </source>
</reference>
<dbReference type="NCBIfam" id="TIGR02595">
    <property type="entry name" value="PEP_CTERM"/>
    <property type="match status" value="1"/>
</dbReference>
<dbReference type="Proteomes" id="UP000520156">
    <property type="component" value="Unassembled WGS sequence"/>
</dbReference>
<keyword evidence="3" id="KW-1185">Reference proteome</keyword>
<evidence type="ECO:0000313" key="2">
    <source>
        <dbReference type="EMBL" id="MBC2653502.1"/>
    </source>
</evidence>